<keyword evidence="5" id="KW-1185">Reference proteome</keyword>
<protein>
    <submittedName>
        <fullName evidence="3">Abortive infection family protein</fullName>
    </submittedName>
</protein>
<evidence type="ECO:0000313" key="3">
    <source>
        <dbReference type="EMBL" id="MCW7532311.1"/>
    </source>
</evidence>
<comment type="caution">
    <text evidence="3">The sequence shown here is derived from an EMBL/GenBank/DDBJ whole genome shotgun (WGS) entry which is preliminary data.</text>
</comment>
<proteinExistence type="predicted"/>
<feature type="domain" description="Abortive infection protein-like C-terminal" evidence="1">
    <location>
        <begin position="160"/>
        <end position="236"/>
    </location>
</feature>
<reference evidence="3 5" key="1">
    <citation type="submission" date="2022-06" db="EMBL/GenBank/DDBJ databases">
        <title>Leptospira isolates from biofilms formed at urban environments.</title>
        <authorList>
            <person name="Ribeiro P.S."/>
            <person name="Sousa T."/>
            <person name="Carvalho N."/>
            <person name="Aburjaile F."/>
            <person name="Neves F."/>
            <person name="Oliveira D."/>
            <person name="Blanco L."/>
            <person name="Lima J."/>
            <person name="Costa F."/>
            <person name="Brenig B."/>
            <person name="Soares S."/>
            <person name="Ramos R."/>
            <person name="Goes-Neto A."/>
            <person name="Matiuzzi M."/>
            <person name="Azevedo V."/>
            <person name="Ristow P."/>
        </authorList>
    </citation>
    <scope>NUCLEOTIDE SEQUENCE</scope>
    <source>
        <strain evidence="2 5">VSF19</strain>
        <strain evidence="3">VSF20</strain>
    </source>
</reference>
<gene>
    <name evidence="2" type="ORF">ND861_18935</name>
    <name evidence="3" type="ORF">ND862_18990</name>
</gene>
<dbReference type="InterPro" id="IPR026001">
    <property type="entry name" value="Abi-like_C"/>
</dbReference>
<dbReference type="EMBL" id="JAMQPL010000028">
    <property type="protein sequence ID" value="MCW7532311.1"/>
    <property type="molecule type" value="Genomic_DNA"/>
</dbReference>
<evidence type="ECO:0000259" key="1">
    <source>
        <dbReference type="Pfam" id="PF14355"/>
    </source>
</evidence>
<dbReference type="AlphaFoldDB" id="A0AAW5VLA4"/>
<dbReference type="Proteomes" id="UP001208912">
    <property type="component" value="Unassembled WGS sequence"/>
</dbReference>
<evidence type="ECO:0000313" key="5">
    <source>
        <dbReference type="Proteomes" id="UP001208912"/>
    </source>
</evidence>
<organism evidence="3 4">
    <name type="scientific">Leptospira soteropolitanensis</name>
    <dbReference type="NCBI Taxonomy" id="2950025"/>
    <lineage>
        <taxon>Bacteria</taxon>
        <taxon>Pseudomonadati</taxon>
        <taxon>Spirochaetota</taxon>
        <taxon>Spirochaetia</taxon>
        <taxon>Leptospirales</taxon>
        <taxon>Leptospiraceae</taxon>
        <taxon>Leptospira</taxon>
    </lineage>
</organism>
<sequence>MNSIFDKALLLKNTLITIATNDQLESGDYSELRKFFYDHPVAKNLIPEYLKRNRTQQDFWTYIKAEISGYQNRRIFINESLQPLLDYCEKSDQIPSDEIISHRLENFAMDYVQEIWDKALSRRSSDPEGAITASRTLIETICKHILDKLEIKYNEKIDLPELYKITAKNLNLSPELHNEEIFKQILSGCVSIVNGIGSLRNRISDAHGKKINYIKPSERHATFVVNLSGTMGMFLIETYLNKLKIQ</sequence>
<dbReference type="EMBL" id="JAMQPM010000025">
    <property type="protein sequence ID" value="MCW7528441.1"/>
    <property type="molecule type" value="Genomic_DNA"/>
</dbReference>
<evidence type="ECO:0000313" key="4">
    <source>
        <dbReference type="Proteomes" id="UP001208540"/>
    </source>
</evidence>
<dbReference type="Pfam" id="PF14355">
    <property type="entry name" value="Abi_C"/>
    <property type="match status" value="1"/>
</dbReference>
<accession>A0AAW5VLA4</accession>
<name>A0AAW5VLA4_9LEPT</name>
<dbReference type="RefSeq" id="WP_265353539.1">
    <property type="nucleotide sequence ID" value="NZ_JAMQPL010000028.1"/>
</dbReference>
<evidence type="ECO:0000313" key="2">
    <source>
        <dbReference type="EMBL" id="MCW7528441.1"/>
    </source>
</evidence>
<dbReference type="Proteomes" id="UP001208540">
    <property type="component" value="Unassembled WGS sequence"/>
</dbReference>